<gene>
    <name evidence="1" type="ORF">ILUMI_17730</name>
</gene>
<reference evidence="1" key="1">
    <citation type="submission" date="2019-08" db="EMBL/GenBank/DDBJ databases">
        <title>The genome of the North American firefly Photinus pyralis.</title>
        <authorList>
            <consortium name="Photinus pyralis genome working group"/>
            <person name="Fallon T.R."/>
            <person name="Sander Lower S.E."/>
            <person name="Weng J.-K."/>
        </authorList>
    </citation>
    <scope>NUCLEOTIDE SEQUENCE</scope>
    <source>
        <strain evidence="1">TRF0915ILg1</strain>
        <tissue evidence="1">Whole body</tissue>
    </source>
</reference>
<protein>
    <submittedName>
        <fullName evidence="1">Uncharacterized protein</fullName>
    </submittedName>
</protein>
<accession>A0A8K0CJC5</accession>
<evidence type="ECO:0000313" key="2">
    <source>
        <dbReference type="Proteomes" id="UP000801492"/>
    </source>
</evidence>
<proteinExistence type="predicted"/>
<sequence length="113" mass="13617">MYLSSTLNMAIMHRLYVEKCKQENEPLTYFVKKATYIVNHFELTRLEKTTRKLSEEKLNNINEQLPFVPLQHEWFCKKYLKTKEDDSDEPPKKKGKQKWLCHSSYVVLTLENF</sequence>
<dbReference type="AlphaFoldDB" id="A0A8K0CJC5"/>
<dbReference type="EMBL" id="VTPC01077222">
    <property type="protein sequence ID" value="KAF2888443.1"/>
    <property type="molecule type" value="Genomic_DNA"/>
</dbReference>
<dbReference type="OrthoDB" id="6732375at2759"/>
<name>A0A8K0CJC5_IGNLU</name>
<evidence type="ECO:0000313" key="1">
    <source>
        <dbReference type="EMBL" id="KAF2888443.1"/>
    </source>
</evidence>
<keyword evidence="2" id="KW-1185">Reference proteome</keyword>
<dbReference type="Proteomes" id="UP000801492">
    <property type="component" value="Unassembled WGS sequence"/>
</dbReference>
<organism evidence="1 2">
    <name type="scientific">Ignelater luminosus</name>
    <name type="common">Cucubano</name>
    <name type="synonym">Pyrophorus luminosus</name>
    <dbReference type="NCBI Taxonomy" id="2038154"/>
    <lineage>
        <taxon>Eukaryota</taxon>
        <taxon>Metazoa</taxon>
        <taxon>Ecdysozoa</taxon>
        <taxon>Arthropoda</taxon>
        <taxon>Hexapoda</taxon>
        <taxon>Insecta</taxon>
        <taxon>Pterygota</taxon>
        <taxon>Neoptera</taxon>
        <taxon>Endopterygota</taxon>
        <taxon>Coleoptera</taxon>
        <taxon>Polyphaga</taxon>
        <taxon>Elateriformia</taxon>
        <taxon>Elateroidea</taxon>
        <taxon>Elateridae</taxon>
        <taxon>Agrypninae</taxon>
        <taxon>Pyrophorini</taxon>
        <taxon>Ignelater</taxon>
    </lineage>
</organism>
<comment type="caution">
    <text evidence="1">The sequence shown here is derived from an EMBL/GenBank/DDBJ whole genome shotgun (WGS) entry which is preliminary data.</text>
</comment>